<protein>
    <recommendedName>
        <fullName evidence="3">Adenylosuccinate synthase</fullName>
    </recommendedName>
</protein>
<sequence length="229" mass="25605">MTSHADLVAIGAGWAKRARSRGGPGSDIVLTEPGAGFGQESPDVIGWKLSGPDGGSVLIEAKASRSDFLADLKKPHRQGDGVGNWRYYLCPDDLLQPEECPDGWGLLYAGPRRRVRVVAGPHIDTHYSRRTQALRQWRFNADLEAERYLLVAWLRRVESPEATNRLIRLARQDAAVYGRAYEKERKTCQRVSDRFLRLQLAIEQAEAATPGIRDRIDQILARYDSGAKP</sequence>
<name>A0ABU3B810_9GAMM</name>
<keyword evidence="2" id="KW-1185">Reference proteome</keyword>
<evidence type="ECO:0008006" key="3">
    <source>
        <dbReference type="Google" id="ProtNLM"/>
    </source>
</evidence>
<evidence type="ECO:0000313" key="2">
    <source>
        <dbReference type="Proteomes" id="UP001259982"/>
    </source>
</evidence>
<dbReference type="RefSeq" id="WP_311658739.1">
    <property type="nucleotide sequence ID" value="NZ_JAVRHY010000006.1"/>
</dbReference>
<gene>
    <name evidence="1" type="ORF">RM531_08890</name>
</gene>
<dbReference type="EMBL" id="JAVRHY010000006">
    <property type="protein sequence ID" value="MDT0618594.1"/>
    <property type="molecule type" value="Genomic_DNA"/>
</dbReference>
<reference evidence="1 2" key="1">
    <citation type="submission" date="2023-09" db="EMBL/GenBank/DDBJ databases">
        <authorList>
            <person name="Rey-Velasco X."/>
        </authorList>
    </citation>
    <scope>NUCLEOTIDE SEQUENCE [LARGE SCALE GENOMIC DNA]</scope>
    <source>
        <strain evidence="1 2">P385</strain>
    </source>
</reference>
<dbReference type="Proteomes" id="UP001259982">
    <property type="component" value="Unassembled WGS sequence"/>
</dbReference>
<organism evidence="1 2">
    <name type="scientific">Spectribacter acetivorans</name>
    <dbReference type="NCBI Taxonomy" id="3075603"/>
    <lineage>
        <taxon>Bacteria</taxon>
        <taxon>Pseudomonadati</taxon>
        <taxon>Pseudomonadota</taxon>
        <taxon>Gammaproteobacteria</taxon>
        <taxon>Salinisphaerales</taxon>
        <taxon>Salinisphaeraceae</taxon>
        <taxon>Spectribacter</taxon>
    </lineage>
</organism>
<proteinExistence type="predicted"/>
<comment type="caution">
    <text evidence="1">The sequence shown here is derived from an EMBL/GenBank/DDBJ whole genome shotgun (WGS) entry which is preliminary data.</text>
</comment>
<evidence type="ECO:0000313" key="1">
    <source>
        <dbReference type="EMBL" id="MDT0618594.1"/>
    </source>
</evidence>
<accession>A0ABU3B810</accession>